<reference evidence="3 4" key="1">
    <citation type="submission" date="2020-05" db="EMBL/GenBank/DDBJ databases">
        <title>Complete genome of Desulfobulbus oligotrophicus.</title>
        <authorList>
            <person name="Podar M."/>
        </authorList>
    </citation>
    <scope>NUCLEOTIDE SEQUENCE [LARGE SCALE GENOMIC DNA]</scope>
    <source>
        <strain evidence="3 4">Prop6</strain>
    </source>
</reference>
<comment type="subunit">
    <text evidence="1">Binds to the N-terminal domain of the chaperone ClpA.</text>
</comment>
<dbReference type="InterPro" id="IPR022935">
    <property type="entry name" value="ClpS"/>
</dbReference>
<dbReference type="InterPro" id="IPR014719">
    <property type="entry name" value="Ribosomal_bL12_C/ClpS-like"/>
</dbReference>
<dbReference type="SUPFAM" id="SSF54736">
    <property type="entry name" value="ClpS-like"/>
    <property type="match status" value="1"/>
</dbReference>
<proteinExistence type="inferred from homology"/>
<feature type="domain" description="Adaptor protein ClpS core" evidence="2">
    <location>
        <begin position="21"/>
        <end position="100"/>
    </location>
</feature>
<evidence type="ECO:0000313" key="4">
    <source>
        <dbReference type="Proteomes" id="UP000596092"/>
    </source>
</evidence>
<dbReference type="AlphaFoldDB" id="A0A7T5VG18"/>
<dbReference type="RefSeq" id="WP_199264508.1">
    <property type="nucleotide sequence ID" value="NZ_CP054140.1"/>
</dbReference>
<dbReference type="InterPro" id="IPR003769">
    <property type="entry name" value="ClpS_core"/>
</dbReference>
<keyword evidence="4" id="KW-1185">Reference proteome</keyword>
<gene>
    <name evidence="1 3" type="primary">clpS</name>
    <name evidence="3" type="ORF">HP555_06780</name>
</gene>
<organism evidence="3 4">
    <name type="scientific">Desulfobulbus oligotrophicus</name>
    <dbReference type="NCBI Taxonomy" id="1909699"/>
    <lineage>
        <taxon>Bacteria</taxon>
        <taxon>Pseudomonadati</taxon>
        <taxon>Thermodesulfobacteriota</taxon>
        <taxon>Desulfobulbia</taxon>
        <taxon>Desulfobulbales</taxon>
        <taxon>Desulfobulbaceae</taxon>
        <taxon>Desulfobulbus</taxon>
    </lineage>
</organism>
<sequence>MAKEDTLIQDKPDITEKTSLQEPPYYRVVLHNDDYTTMDFVVMILQSVFHKNIEEATQIMLNVHHQGRGIAGVYTREIGETKVALVHRIAKRNEYPLRCSLEPDS</sequence>
<dbReference type="Gene3D" id="3.30.1390.10">
    <property type="match status" value="1"/>
</dbReference>
<comment type="similarity">
    <text evidence="1">Belongs to the ClpS family.</text>
</comment>
<dbReference type="Proteomes" id="UP000596092">
    <property type="component" value="Chromosome"/>
</dbReference>
<dbReference type="GO" id="GO:0006508">
    <property type="term" value="P:proteolysis"/>
    <property type="evidence" value="ECO:0007669"/>
    <property type="project" value="UniProtKB-UniRule"/>
</dbReference>
<dbReference type="KEGG" id="dog:HP555_06780"/>
<dbReference type="FunFam" id="3.30.1390.10:FF:000002">
    <property type="entry name" value="ATP-dependent Clp protease adapter protein ClpS"/>
    <property type="match status" value="1"/>
</dbReference>
<dbReference type="PANTHER" id="PTHR33473:SF19">
    <property type="entry name" value="ATP-DEPENDENT CLP PROTEASE ADAPTER PROTEIN CLPS"/>
    <property type="match status" value="1"/>
</dbReference>
<evidence type="ECO:0000256" key="1">
    <source>
        <dbReference type="HAMAP-Rule" id="MF_00302"/>
    </source>
</evidence>
<evidence type="ECO:0000259" key="2">
    <source>
        <dbReference type="Pfam" id="PF02617"/>
    </source>
</evidence>
<dbReference type="Pfam" id="PF02617">
    <property type="entry name" value="ClpS"/>
    <property type="match status" value="1"/>
</dbReference>
<keyword evidence="3" id="KW-0378">Hydrolase</keyword>
<comment type="function">
    <text evidence="1">Involved in the modulation of the specificity of the ClpAP-mediated ATP-dependent protein degradation.</text>
</comment>
<protein>
    <recommendedName>
        <fullName evidence="1">ATP-dependent Clp protease adapter protein ClpS</fullName>
    </recommendedName>
</protein>
<dbReference type="EMBL" id="CP054140">
    <property type="protein sequence ID" value="QQG66977.1"/>
    <property type="molecule type" value="Genomic_DNA"/>
</dbReference>
<name>A0A7T5VG18_9BACT</name>
<evidence type="ECO:0000313" key="3">
    <source>
        <dbReference type="EMBL" id="QQG66977.1"/>
    </source>
</evidence>
<dbReference type="NCBIfam" id="NF000672">
    <property type="entry name" value="PRK00033.1-5"/>
    <property type="match status" value="1"/>
</dbReference>
<keyword evidence="3" id="KW-0645">Protease</keyword>
<dbReference type="HAMAP" id="MF_00302">
    <property type="entry name" value="ClpS"/>
    <property type="match status" value="1"/>
</dbReference>
<accession>A0A7T5VG18</accession>
<dbReference type="GO" id="GO:0030163">
    <property type="term" value="P:protein catabolic process"/>
    <property type="evidence" value="ECO:0007669"/>
    <property type="project" value="InterPro"/>
</dbReference>
<dbReference type="GO" id="GO:0008233">
    <property type="term" value="F:peptidase activity"/>
    <property type="evidence" value="ECO:0007669"/>
    <property type="project" value="UniProtKB-KW"/>
</dbReference>
<dbReference type="PANTHER" id="PTHR33473">
    <property type="entry name" value="ATP-DEPENDENT CLP PROTEASE ADAPTER PROTEIN CLPS1, CHLOROPLASTIC"/>
    <property type="match status" value="1"/>
</dbReference>